<proteinExistence type="predicted"/>
<dbReference type="RefSeq" id="WP_202768869.1">
    <property type="nucleotide sequence ID" value="NZ_JAESWA010000024.1"/>
</dbReference>
<dbReference type="AlphaFoldDB" id="A0A937K4L1"/>
<keyword evidence="2" id="KW-1185">Reference proteome</keyword>
<dbReference type="Proteomes" id="UP000623681">
    <property type="component" value="Unassembled WGS sequence"/>
</dbReference>
<protein>
    <submittedName>
        <fullName evidence="1">Uncharacterized protein</fullName>
    </submittedName>
</protein>
<accession>A0A937K4L1</accession>
<evidence type="ECO:0000313" key="1">
    <source>
        <dbReference type="EMBL" id="MBL4933431.1"/>
    </source>
</evidence>
<comment type="caution">
    <text evidence="1">The sequence shown here is derived from an EMBL/GenBank/DDBJ whole genome shotgun (WGS) entry which is preliminary data.</text>
</comment>
<evidence type="ECO:0000313" key="2">
    <source>
        <dbReference type="Proteomes" id="UP000623681"/>
    </source>
</evidence>
<sequence length="62" mass="6980">MKNAKEHIQSSLKDLQNARTCLQDALQSVEKPENRTKIQDTFNAVDGALTKAQDTINTYKES</sequence>
<name>A0A937K4L1_9CLOT</name>
<reference evidence="1" key="1">
    <citation type="submission" date="2021-01" db="EMBL/GenBank/DDBJ databases">
        <title>Genome public.</title>
        <authorList>
            <person name="Liu C."/>
            <person name="Sun Q."/>
        </authorList>
    </citation>
    <scope>NUCLEOTIDE SEQUENCE</scope>
    <source>
        <strain evidence="1">YIM B02565</strain>
    </source>
</reference>
<dbReference type="EMBL" id="JAESWA010000024">
    <property type="protein sequence ID" value="MBL4933431.1"/>
    <property type="molecule type" value="Genomic_DNA"/>
</dbReference>
<organism evidence="1 2">
    <name type="scientific">Clostridium paridis</name>
    <dbReference type="NCBI Taxonomy" id="2803863"/>
    <lineage>
        <taxon>Bacteria</taxon>
        <taxon>Bacillati</taxon>
        <taxon>Bacillota</taxon>
        <taxon>Clostridia</taxon>
        <taxon>Eubacteriales</taxon>
        <taxon>Clostridiaceae</taxon>
        <taxon>Clostridium</taxon>
    </lineage>
</organism>
<gene>
    <name evidence="1" type="ORF">JK634_16695</name>
</gene>